<dbReference type="Proteomes" id="UP001457282">
    <property type="component" value="Unassembled WGS sequence"/>
</dbReference>
<dbReference type="EMBL" id="JBEDUW010000041">
    <property type="protein sequence ID" value="KAK9907093.1"/>
    <property type="molecule type" value="Genomic_DNA"/>
</dbReference>
<feature type="compositionally biased region" description="Low complexity" evidence="1">
    <location>
        <begin position="93"/>
        <end position="105"/>
    </location>
</feature>
<keyword evidence="3" id="KW-1185">Reference proteome</keyword>
<evidence type="ECO:0000256" key="1">
    <source>
        <dbReference type="SAM" id="MobiDB-lite"/>
    </source>
</evidence>
<evidence type="ECO:0000313" key="3">
    <source>
        <dbReference type="Proteomes" id="UP001457282"/>
    </source>
</evidence>
<name>A0AAW1VMX5_RUBAR</name>
<dbReference type="AlphaFoldDB" id="A0AAW1VMX5"/>
<protein>
    <submittedName>
        <fullName evidence="2">Uncharacterized protein</fullName>
    </submittedName>
</protein>
<proteinExistence type="predicted"/>
<feature type="region of interest" description="Disordered" evidence="1">
    <location>
        <begin position="133"/>
        <end position="171"/>
    </location>
</feature>
<feature type="region of interest" description="Disordered" evidence="1">
    <location>
        <begin position="75"/>
        <end position="109"/>
    </location>
</feature>
<sequence>MLTQYHAPTRRVDYRSEAASHNQPQSSTTTAFASSILKLLMDTLAIEQASNSQIGLSLCLAAVVEFEAVPNASCSRRHLNSSKDPNQSPAVRTEYTNTTITADTTAPPLPQISCSRAPAVTAEPNFVISSAQLTPSSSPTQIHHKLNNHSSRSAAAVVYPNRAQRVPAPST</sequence>
<accession>A0AAW1VMX5</accession>
<reference evidence="2 3" key="1">
    <citation type="journal article" date="2023" name="G3 (Bethesda)">
        <title>A chromosome-length genome assembly and annotation of blackberry (Rubus argutus, cv. 'Hillquist').</title>
        <authorList>
            <person name="Bruna T."/>
            <person name="Aryal R."/>
            <person name="Dudchenko O."/>
            <person name="Sargent D.J."/>
            <person name="Mead D."/>
            <person name="Buti M."/>
            <person name="Cavallini A."/>
            <person name="Hytonen T."/>
            <person name="Andres J."/>
            <person name="Pham M."/>
            <person name="Weisz D."/>
            <person name="Mascagni F."/>
            <person name="Usai G."/>
            <person name="Natali L."/>
            <person name="Bassil N."/>
            <person name="Fernandez G.E."/>
            <person name="Lomsadze A."/>
            <person name="Armour M."/>
            <person name="Olukolu B."/>
            <person name="Poorten T."/>
            <person name="Britton C."/>
            <person name="Davik J."/>
            <person name="Ashrafi H."/>
            <person name="Aiden E.L."/>
            <person name="Borodovsky M."/>
            <person name="Worthington M."/>
        </authorList>
    </citation>
    <scope>NUCLEOTIDE SEQUENCE [LARGE SCALE GENOMIC DNA]</scope>
    <source>
        <strain evidence="2">PI 553951</strain>
    </source>
</reference>
<evidence type="ECO:0000313" key="2">
    <source>
        <dbReference type="EMBL" id="KAK9907093.1"/>
    </source>
</evidence>
<gene>
    <name evidence="2" type="ORF">M0R45_002457</name>
</gene>
<feature type="region of interest" description="Disordered" evidence="1">
    <location>
        <begin position="1"/>
        <end position="27"/>
    </location>
</feature>
<organism evidence="2 3">
    <name type="scientific">Rubus argutus</name>
    <name type="common">Southern blackberry</name>
    <dbReference type="NCBI Taxonomy" id="59490"/>
    <lineage>
        <taxon>Eukaryota</taxon>
        <taxon>Viridiplantae</taxon>
        <taxon>Streptophyta</taxon>
        <taxon>Embryophyta</taxon>
        <taxon>Tracheophyta</taxon>
        <taxon>Spermatophyta</taxon>
        <taxon>Magnoliopsida</taxon>
        <taxon>eudicotyledons</taxon>
        <taxon>Gunneridae</taxon>
        <taxon>Pentapetalae</taxon>
        <taxon>rosids</taxon>
        <taxon>fabids</taxon>
        <taxon>Rosales</taxon>
        <taxon>Rosaceae</taxon>
        <taxon>Rosoideae</taxon>
        <taxon>Rosoideae incertae sedis</taxon>
        <taxon>Rubus</taxon>
    </lineage>
</organism>
<comment type="caution">
    <text evidence="2">The sequence shown here is derived from an EMBL/GenBank/DDBJ whole genome shotgun (WGS) entry which is preliminary data.</text>
</comment>